<dbReference type="STRING" id="1123282.SAMN02745823_00054"/>
<dbReference type="AlphaFoldDB" id="A0A1M5TE46"/>
<dbReference type="InterPro" id="IPR019752">
    <property type="entry name" value="Pyrv/ketoisovalerate_OxRed_cat"/>
</dbReference>
<evidence type="ECO:0000259" key="2">
    <source>
        <dbReference type="Pfam" id="PF01558"/>
    </source>
</evidence>
<dbReference type="SUPFAM" id="SSF53323">
    <property type="entry name" value="Pyruvate-ferredoxin oxidoreductase, PFOR, domain III"/>
    <property type="match status" value="1"/>
</dbReference>
<dbReference type="PANTHER" id="PTHR43854">
    <property type="entry name" value="INDOLEPYRUVATE OXIDOREDUCTASE SUBUNIT IORB"/>
    <property type="match status" value="1"/>
</dbReference>
<keyword evidence="3" id="KW-0670">Pyruvate</keyword>
<dbReference type="EMBL" id="FQXV01000001">
    <property type="protein sequence ID" value="SHH48999.1"/>
    <property type="molecule type" value="Genomic_DNA"/>
</dbReference>
<evidence type="ECO:0000256" key="1">
    <source>
        <dbReference type="ARBA" id="ARBA00023002"/>
    </source>
</evidence>
<dbReference type="Gene3D" id="3.40.920.10">
    <property type="entry name" value="Pyruvate-ferredoxin oxidoreductase, PFOR, domain III"/>
    <property type="match status" value="1"/>
</dbReference>
<dbReference type="OrthoDB" id="9789125at2"/>
<feature type="domain" description="Pyruvate/ketoisovalerate oxidoreductase catalytic" evidence="2">
    <location>
        <begin position="9"/>
        <end position="188"/>
    </location>
</feature>
<dbReference type="Pfam" id="PF01558">
    <property type="entry name" value="POR"/>
    <property type="match status" value="1"/>
</dbReference>
<evidence type="ECO:0000313" key="3">
    <source>
        <dbReference type="EMBL" id="SHH48999.1"/>
    </source>
</evidence>
<gene>
    <name evidence="3" type="ORF">SAMN02745823_00054</name>
</gene>
<reference evidence="3 4" key="1">
    <citation type="submission" date="2016-11" db="EMBL/GenBank/DDBJ databases">
        <authorList>
            <person name="Jaros S."/>
            <person name="Januszkiewicz K."/>
            <person name="Wedrychowicz H."/>
        </authorList>
    </citation>
    <scope>NUCLEOTIDE SEQUENCE [LARGE SCALE GENOMIC DNA]</scope>
    <source>
        <strain evidence="3 4">DSM 10068</strain>
    </source>
</reference>
<dbReference type="RefSeq" id="WP_073075655.1">
    <property type="nucleotide sequence ID" value="NZ_FQXV01000001.1"/>
</dbReference>
<accession>A0A1M5TE46</accession>
<organism evidence="3 4">
    <name type="scientific">Sporobacter termitidis DSM 10068</name>
    <dbReference type="NCBI Taxonomy" id="1123282"/>
    <lineage>
        <taxon>Bacteria</taxon>
        <taxon>Bacillati</taxon>
        <taxon>Bacillota</taxon>
        <taxon>Clostridia</taxon>
        <taxon>Eubacteriales</taxon>
        <taxon>Oscillospiraceae</taxon>
        <taxon>Sporobacter</taxon>
    </lineage>
</organism>
<dbReference type="Proteomes" id="UP000183995">
    <property type="component" value="Unassembled WGS sequence"/>
</dbReference>
<protein>
    <submittedName>
        <fullName evidence="3">Indolepyruvate ferredoxin oxidoreductase beta subunit</fullName>
    </submittedName>
</protein>
<keyword evidence="1" id="KW-0560">Oxidoreductase</keyword>
<name>A0A1M5TE46_9FIRM</name>
<dbReference type="InterPro" id="IPR002869">
    <property type="entry name" value="Pyrv_flavodox_OxRed_cen"/>
</dbReference>
<proteinExistence type="predicted"/>
<dbReference type="PANTHER" id="PTHR43854:SF1">
    <property type="entry name" value="INDOLEPYRUVATE OXIDOREDUCTASE SUBUNIT IORB"/>
    <property type="match status" value="1"/>
</dbReference>
<sequence length="193" mass="19871">MNILLAGVGGQGTVLASRLLAQCGLDKGLRAHTAETIGMAQRGGSVVSHVRIGEDMFSPLIPKGTADIIIGFEPAEAVRCFDYLKPGGAVVVSSRPIRPTTAILSGSAYDGGAMLDFLKSSAGRLVVVDGERLAEETGSMRSLNLALLGAAAGSALGFTTDDIAGAMAKLMAPRHIEANMTALRLGFESVKNS</sequence>
<keyword evidence="4" id="KW-1185">Reference proteome</keyword>
<evidence type="ECO:0000313" key="4">
    <source>
        <dbReference type="Proteomes" id="UP000183995"/>
    </source>
</evidence>
<dbReference type="InterPro" id="IPR052198">
    <property type="entry name" value="IorB_Oxidoreductase"/>
</dbReference>
<dbReference type="GO" id="GO:0016903">
    <property type="term" value="F:oxidoreductase activity, acting on the aldehyde or oxo group of donors"/>
    <property type="evidence" value="ECO:0007669"/>
    <property type="project" value="InterPro"/>
</dbReference>